<organism evidence="2 3">
    <name type="scientific">Diversispora epigaea</name>
    <dbReference type="NCBI Taxonomy" id="1348612"/>
    <lineage>
        <taxon>Eukaryota</taxon>
        <taxon>Fungi</taxon>
        <taxon>Fungi incertae sedis</taxon>
        <taxon>Mucoromycota</taxon>
        <taxon>Glomeromycotina</taxon>
        <taxon>Glomeromycetes</taxon>
        <taxon>Diversisporales</taxon>
        <taxon>Diversisporaceae</taxon>
        <taxon>Diversispora</taxon>
    </lineage>
</organism>
<dbReference type="AlphaFoldDB" id="A0A397GHM4"/>
<feature type="chain" id="PRO_5017435978" evidence="1">
    <location>
        <begin position="26"/>
        <end position="194"/>
    </location>
</feature>
<reference evidence="2 3" key="1">
    <citation type="submission" date="2018-08" db="EMBL/GenBank/DDBJ databases">
        <title>Genome and evolution of the arbuscular mycorrhizal fungus Diversispora epigaea (formerly Glomus versiforme) and its bacterial endosymbionts.</title>
        <authorList>
            <person name="Sun X."/>
            <person name="Fei Z."/>
            <person name="Harrison M."/>
        </authorList>
    </citation>
    <scope>NUCLEOTIDE SEQUENCE [LARGE SCALE GENOMIC DNA]</scope>
    <source>
        <strain evidence="2 3">IT104</strain>
    </source>
</reference>
<proteinExistence type="predicted"/>
<dbReference type="OrthoDB" id="2445961at2759"/>
<protein>
    <submittedName>
        <fullName evidence="2">Uncharacterized protein</fullName>
    </submittedName>
</protein>
<keyword evidence="3" id="KW-1185">Reference proteome</keyword>
<dbReference type="Proteomes" id="UP000266861">
    <property type="component" value="Unassembled WGS sequence"/>
</dbReference>
<accession>A0A397GHM4</accession>
<evidence type="ECO:0000256" key="1">
    <source>
        <dbReference type="SAM" id="SignalP"/>
    </source>
</evidence>
<dbReference type="EMBL" id="PQFF01000440">
    <property type="protein sequence ID" value="RHZ49987.1"/>
    <property type="molecule type" value="Genomic_DNA"/>
</dbReference>
<comment type="caution">
    <text evidence="2">The sequence shown here is derived from an EMBL/GenBank/DDBJ whole genome shotgun (WGS) entry which is preliminary data.</text>
</comment>
<name>A0A397GHM4_9GLOM</name>
<keyword evidence="1" id="KW-0732">Signal</keyword>
<sequence length="194" mass="21671">MAIPKGLPLALTLALAFTTTPKTCTLTQNNISVITGTIGLTAIFVRDQARTNYFKISSHFENPIPLQLEEILSSDIIGLLKKSIVINSVAFESVPEDGQITFTVDLDRRNFMDLRKNEPLKVFPFRSDRTAISVVIEKEKSKWRLKELLASKILGQSAVQLVITLALLYRGNDILGYTTPEETSNLQTIIFVFL</sequence>
<evidence type="ECO:0000313" key="2">
    <source>
        <dbReference type="EMBL" id="RHZ49987.1"/>
    </source>
</evidence>
<dbReference type="STRING" id="1348612.A0A397GHM4"/>
<gene>
    <name evidence="2" type="ORF">Glove_508g47</name>
</gene>
<feature type="signal peptide" evidence="1">
    <location>
        <begin position="1"/>
        <end position="25"/>
    </location>
</feature>
<evidence type="ECO:0000313" key="3">
    <source>
        <dbReference type="Proteomes" id="UP000266861"/>
    </source>
</evidence>